<gene>
    <name evidence="2" type="ORF">RGI145_06690</name>
</gene>
<dbReference type="eggNOG" id="ENOG5032YAP">
    <property type="taxonomic scope" value="Bacteria"/>
</dbReference>
<sequence>MGAPRHRVFRKGPPLGGDILDVERTIQLAIAPAFLLSGIMAVLNILATRLSRLVDRTRALRAGAEPAPGELSRLGRRARLVQFAITGCVLSAFLLCALLVISFAGPFFDLRVGLLLGALLVAALIVLMGSLAFFLAEIWLTTLHLDEA</sequence>
<dbReference type="EMBL" id="CP015583">
    <property type="protein sequence ID" value="APT56838.1"/>
    <property type="molecule type" value="Genomic_DNA"/>
</dbReference>
<keyword evidence="1" id="KW-0472">Membrane</keyword>
<accession>A0A1L7ADH0</accession>
<dbReference type="AlphaFoldDB" id="A0A1L7ADH0"/>
<keyword evidence="1" id="KW-0812">Transmembrane</keyword>
<dbReference type="InterPro" id="IPR021279">
    <property type="entry name" value="DUF2721"/>
</dbReference>
<dbReference type="Pfam" id="PF11026">
    <property type="entry name" value="DUF2721"/>
    <property type="match status" value="1"/>
</dbReference>
<feature type="transmembrane region" description="Helical" evidence="1">
    <location>
        <begin position="26"/>
        <end position="47"/>
    </location>
</feature>
<dbReference type="Proteomes" id="UP000185494">
    <property type="component" value="Chromosome 1"/>
</dbReference>
<proteinExistence type="predicted"/>
<evidence type="ECO:0008006" key="4">
    <source>
        <dbReference type="Google" id="ProtNLM"/>
    </source>
</evidence>
<organism evidence="2 3">
    <name type="scientific">Roseomonas gilardii</name>
    <dbReference type="NCBI Taxonomy" id="257708"/>
    <lineage>
        <taxon>Bacteria</taxon>
        <taxon>Pseudomonadati</taxon>
        <taxon>Pseudomonadota</taxon>
        <taxon>Alphaproteobacteria</taxon>
        <taxon>Acetobacterales</taxon>
        <taxon>Roseomonadaceae</taxon>
        <taxon>Roseomonas</taxon>
    </lineage>
</organism>
<dbReference type="KEGG" id="rgi:RGI145_06690"/>
<dbReference type="STRING" id="257708.RGI145_06690"/>
<keyword evidence="1" id="KW-1133">Transmembrane helix</keyword>
<protein>
    <recommendedName>
        <fullName evidence="4">DUF2721 domain-containing protein</fullName>
    </recommendedName>
</protein>
<evidence type="ECO:0000313" key="2">
    <source>
        <dbReference type="EMBL" id="APT56838.1"/>
    </source>
</evidence>
<reference evidence="2 3" key="1">
    <citation type="submission" date="2016-05" db="EMBL/GenBank/DDBJ databases">
        <title>Complete Genome and Methylome Analysis of Psychrotrophic Bacterial Isolates from Antarctic Lake Untersee.</title>
        <authorList>
            <person name="Fomenkov A."/>
            <person name="Akimov V.N."/>
            <person name="Vasilyeva L.V."/>
            <person name="Andersen D."/>
            <person name="Vincze T."/>
            <person name="Roberts R.J."/>
        </authorList>
    </citation>
    <scope>NUCLEOTIDE SEQUENCE [LARGE SCALE GENOMIC DNA]</scope>
    <source>
        <strain evidence="2 3">U14-5</strain>
    </source>
</reference>
<evidence type="ECO:0000256" key="1">
    <source>
        <dbReference type="SAM" id="Phobius"/>
    </source>
</evidence>
<feature type="transmembrane region" description="Helical" evidence="1">
    <location>
        <begin position="83"/>
        <end position="108"/>
    </location>
</feature>
<feature type="transmembrane region" description="Helical" evidence="1">
    <location>
        <begin position="114"/>
        <end position="136"/>
    </location>
</feature>
<name>A0A1L7ADH0_9PROT</name>
<evidence type="ECO:0000313" key="3">
    <source>
        <dbReference type="Proteomes" id="UP000185494"/>
    </source>
</evidence>